<protein>
    <submittedName>
        <fullName evidence="3">Pectate lyase</fullName>
    </submittedName>
</protein>
<dbReference type="CTD" id="9941892"/>
<dbReference type="WBParaSite" id="EN70_9972">
    <property type="protein sequence ID" value="EN70_9972"/>
    <property type="gene ID" value="EN70_9972"/>
</dbReference>
<reference evidence="3" key="2">
    <citation type="submission" date="2016-11" db="UniProtKB">
        <authorList>
            <consortium name="WormBaseParasite"/>
        </authorList>
    </citation>
    <scope>IDENTIFICATION</scope>
</reference>
<accession>A0A1S0U214</accession>
<gene>
    <name evidence="1 3" type="ORF">LOAG_04488</name>
</gene>
<dbReference type="AlphaFoldDB" id="A0A1I7W5S6"/>
<dbReference type="KEGG" id="loa:LOAG_04488"/>
<name>A0A1I7W5S6_LOALO</name>
<dbReference type="Proteomes" id="UP000095285">
    <property type="component" value="Unassembled WGS sequence"/>
</dbReference>
<proteinExistence type="predicted"/>
<evidence type="ECO:0000313" key="1">
    <source>
        <dbReference type="EMBL" id="EFO23995.2"/>
    </source>
</evidence>
<dbReference type="GeneID" id="9941892"/>
<dbReference type="RefSeq" id="XP_003140075.2">
    <property type="nucleotide sequence ID" value="XM_003140027.2"/>
</dbReference>
<reference evidence="1 2" key="1">
    <citation type="submission" date="2012-04" db="EMBL/GenBank/DDBJ databases">
        <title>The Genome Sequence of Loa loa.</title>
        <authorList>
            <consortium name="The Broad Institute Genome Sequencing Platform"/>
            <consortium name="Broad Institute Genome Sequencing Center for Infectious Disease"/>
            <person name="Nutman T.B."/>
            <person name="Fink D.L."/>
            <person name="Russ C."/>
            <person name="Young S."/>
            <person name="Zeng Q."/>
            <person name="Gargeya S."/>
            <person name="Alvarado L."/>
            <person name="Berlin A."/>
            <person name="Chapman S.B."/>
            <person name="Chen Z."/>
            <person name="Freedman E."/>
            <person name="Gellesch M."/>
            <person name="Goldberg J."/>
            <person name="Griggs A."/>
            <person name="Gujja S."/>
            <person name="Heilman E.R."/>
            <person name="Heiman D."/>
            <person name="Howarth C."/>
            <person name="Mehta T."/>
            <person name="Neiman D."/>
            <person name="Pearson M."/>
            <person name="Roberts A."/>
            <person name="Saif S."/>
            <person name="Shea T."/>
            <person name="Shenoy N."/>
            <person name="Sisk P."/>
            <person name="Stolte C."/>
            <person name="Sykes S."/>
            <person name="White J."/>
            <person name="Yandava C."/>
            <person name="Haas B."/>
            <person name="Henn M.R."/>
            <person name="Nusbaum C."/>
            <person name="Birren B."/>
        </authorList>
    </citation>
    <scope>NUCLEOTIDE SEQUENCE [LARGE SCALE GENOMIC DNA]</scope>
</reference>
<accession>A0A1I7W5S6</accession>
<keyword evidence="2" id="KW-1185">Reference proteome</keyword>
<evidence type="ECO:0000313" key="2">
    <source>
        <dbReference type="Proteomes" id="UP000095285"/>
    </source>
</evidence>
<dbReference type="EMBL" id="JH712618">
    <property type="protein sequence ID" value="EFO23995.2"/>
    <property type="molecule type" value="Genomic_DNA"/>
</dbReference>
<sequence>MPCIPAIATIFTARPQRHVICYGDYVTPSDKVGSGTPSKRIAHASIISEGGRASSGKVRCKLS</sequence>
<organism evidence="2 3">
    <name type="scientific">Loa loa</name>
    <name type="common">Eye worm</name>
    <name type="synonym">Filaria loa</name>
    <dbReference type="NCBI Taxonomy" id="7209"/>
    <lineage>
        <taxon>Eukaryota</taxon>
        <taxon>Metazoa</taxon>
        <taxon>Ecdysozoa</taxon>
        <taxon>Nematoda</taxon>
        <taxon>Chromadorea</taxon>
        <taxon>Rhabditida</taxon>
        <taxon>Spirurina</taxon>
        <taxon>Spiruromorpha</taxon>
        <taxon>Filarioidea</taxon>
        <taxon>Onchocercidae</taxon>
        <taxon>Loa</taxon>
    </lineage>
</organism>
<evidence type="ECO:0000313" key="3">
    <source>
        <dbReference type="WBParaSite" id="EN70_9972"/>
    </source>
</evidence>